<evidence type="ECO:0000256" key="4">
    <source>
        <dbReference type="ARBA" id="ARBA00022475"/>
    </source>
</evidence>
<evidence type="ECO:0000256" key="2">
    <source>
        <dbReference type="ARBA" id="ARBA00009306"/>
    </source>
</evidence>
<feature type="transmembrane region" description="Helical" evidence="8">
    <location>
        <begin position="272"/>
        <end position="293"/>
    </location>
</feature>
<dbReference type="InterPro" id="IPR000515">
    <property type="entry name" value="MetI-like"/>
</dbReference>
<evidence type="ECO:0000256" key="6">
    <source>
        <dbReference type="ARBA" id="ARBA00022989"/>
    </source>
</evidence>
<dbReference type="SUPFAM" id="SSF161098">
    <property type="entry name" value="MetI-like"/>
    <property type="match status" value="1"/>
</dbReference>
<keyword evidence="3 8" id="KW-0813">Transport</keyword>
<reference evidence="10 11" key="1">
    <citation type="submission" date="2020-10" db="EMBL/GenBank/DDBJ databases">
        <title>Genomic characterization of underground lake bacteria from Wind Cave National Park: Insight into the archetypical LuxI/LuxR and identification of LuxR solos.</title>
        <authorList>
            <person name="Wengert P.C."/>
            <person name="Savka M.A."/>
        </authorList>
    </citation>
    <scope>NUCLEOTIDE SEQUENCE [LARGE SCALE GENOMIC DNA]</scope>
    <source>
        <strain evidence="10 11">SD316</strain>
    </source>
</reference>
<dbReference type="Gene3D" id="1.10.3720.10">
    <property type="entry name" value="MetI-like"/>
    <property type="match status" value="1"/>
</dbReference>
<evidence type="ECO:0000313" key="10">
    <source>
        <dbReference type="EMBL" id="MBO1042348.1"/>
    </source>
</evidence>
<keyword evidence="4" id="KW-1003">Cell membrane</keyword>
<dbReference type="EMBL" id="JADIJS010000010">
    <property type="protein sequence ID" value="MBO1042348.1"/>
    <property type="molecule type" value="Genomic_DNA"/>
</dbReference>
<keyword evidence="5 8" id="KW-0812">Transmembrane</keyword>
<keyword evidence="11" id="KW-1185">Reference proteome</keyword>
<gene>
    <name evidence="10" type="ORF">IPV26_22090</name>
</gene>
<accession>A0ABS3K8H8</accession>
<evidence type="ECO:0000256" key="8">
    <source>
        <dbReference type="RuleBase" id="RU363032"/>
    </source>
</evidence>
<evidence type="ECO:0000313" key="11">
    <source>
        <dbReference type="Proteomes" id="UP000718278"/>
    </source>
</evidence>
<dbReference type="Pfam" id="PF00528">
    <property type="entry name" value="BPD_transp_1"/>
    <property type="match status" value="1"/>
</dbReference>
<organism evidence="10 11">
    <name type="scientific">Brucella pituitosa</name>
    <dbReference type="NCBI Taxonomy" id="571256"/>
    <lineage>
        <taxon>Bacteria</taxon>
        <taxon>Pseudomonadati</taxon>
        <taxon>Pseudomonadota</taxon>
        <taxon>Alphaproteobacteria</taxon>
        <taxon>Hyphomicrobiales</taxon>
        <taxon>Brucellaceae</taxon>
        <taxon>Brucella/Ochrobactrum group</taxon>
        <taxon>Brucella</taxon>
    </lineage>
</organism>
<proteinExistence type="inferred from homology"/>
<evidence type="ECO:0000256" key="1">
    <source>
        <dbReference type="ARBA" id="ARBA00004651"/>
    </source>
</evidence>
<dbReference type="InterPro" id="IPR050366">
    <property type="entry name" value="BP-dependent_transpt_permease"/>
</dbReference>
<dbReference type="PANTHER" id="PTHR43386:SF25">
    <property type="entry name" value="PEPTIDE ABC TRANSPORTER PERMEASE PROTEIN"/>
    <property type="match status" value="1"/>
</dbReference>
<sequence length="306" mass="32214">MQCKEGQMTETAPASAVASVMGAQPPARSRRRRLPLNISLVVGIILTAGFLVLALLAFIWLPYNPNIPNMKMRLTPPFSAGHWLGTDALGRDVVSQLLAGARTSIVVGAGGATLSLVVGTLLGIAAAAYGRVTDEVVSRSMDIMIAIPGMVTVLVLAATMGSGVVTTIVGLSAYFIPSFARIIRAAAISVLQEDFITASKLYGRGRLFILARHVIPNISGVMIVQFTLYFAAGILAEAGLSYLGVGVTRPSVSWGMMLNEAQQSVGISSPLALWPGLAIMLVVFGLNLTGDGLRDILDPKLKRRNG</sequence>
<feature type="transmembrane region" description="Helical" evidence="8">
    <location>
        <begin position="214"/>
        <end position="236"/>
    </location>
</feature>
<protein>
    <submittedName>
        <fullName evidence="10">ABC transporter permease</fullName>
    </submittedName>
</protein>
<keyword evidence="7 8" id="KW-0472">Membrane</keyword>
<comment type="caution">
    <text evidence="10">The sequence shown here is derived from an EMBL/GenBank/DDBJ whole genome shotgun (WGS) entry which is preliminary data.</text>
</comment>
<name>A0ABS3K8H8_9HYPH</name>
<evidence type="ECO:0000256" key="5">
    <source>
        <dbReference type="ARBA" id="ARBA00022692"/>
    </source>
</evidence>
<evidence type="ECO:0000256" key="3">
    <source>
        <dbReference type="ARBA" id="ARBA00022448"/>
    </source>
</evidence>
<dbReference type="CDD" id="cd06261">
    <property type="entry name" value="TM_PBP2"/>
    <property type="match status" value="1"/>
</dbReference>
<evidence type="ECO:0000259" key="9">
    <source>
        <dbReference type="PROSITE" id="PS50928"/>
    </source>
</evidence>
<comment type="similarity">
    <text evidence="2 8">Belongs to the binding-protein-dependent transport system permease family.</text>
</comment>
<feature type="domain" description="ABC transmembrane type-1" evidence="9">
    <location>
        <begin position="101"/>
        <end position="290"/>
    </location>
</feature>
<evidence type="ECO:0000256" key="7">
    <source>
        <dbReference type="ARBA" id="ARBA00023136"/>
    </source>
</evidence>
<dbReference type="PANTHER" id="PTHR43386">
    <property type="entry name" value="OLIGOPEPTIDE TRANSPORT SYSTEM PERMEASE PROTEIN APPC"/>
    <property type="match status" value="1"/>
</dbReference>
<feature type="transmembrane region" description="Helical" evidence="8">
    <location>
        <begin position="150"/>
        <end position="176"/>
    </location>
</feature>
<feature type="transmembrane region" description="Helical" evidence="8">
    <location>
        <begin position="105"/>
        <end position="129"/>
    </location>
</feature>
<feature type="transmembrane region" description="Helical" evidence="8">
    <location>
        <begin position="38"/>
        <end position="63"/>
    </location>
</feature>
<dbReference type="Proteomes" id="UP000718278">
    <property type="component" value="Unassembled WGS sequence"/>
</dbReference>
<dbReference type="InterPro" id="IPR035906">
    <property type="entry name" value="MetI-like_sf"/>
</dbReference>
<keyword evidence="6 8" id="KW-1133">Transmembrane helix</keyword>
<dbReference type="PROSITE" id="PS50928">
    <property type="entry name" value="ABC_TM1"/>
    <property type="match status" value="1"/>
</dbReference>
<comment type="subcellular location">
    <subcellularLocation>
        <location evidence="1 8">Cell membrane</location>
        <topology evidence="1 8">Multi-pass membrane protein</topology>
    </subcellularLocation>
</comment>